<evidence type="ECO:0000313" key="3">
    <source>
        <dbReference type="EMBL" id="MCV7391038.1"/>
    </source>
</evidence>
<dbReference type="Proteomes" id="UP001141659">
    <property type="component" value="Unassembled WGS sequence"/>
</dbReference>
<evidence type="ECO:0000313" key="4">
    <source>
        <dbReference type="EMBL" id="MEX3739000.1"/>
    </source>
</evidence>
<dbReference type="GO" id="GO:0016627">
    <property type="term" value="F:oxidoreductase activity, acting on the CH-CH group of donors"/>
    <property type="evidence" value="ECO:0007669"/>
    <property type="project" value="TreeGrafter"/>
</dbReference>
<reference evidence="3" key="2">
    <citation type="journal article" date="2022" name="BMC Genomics">
        <title>Comparative genome analysis of mycobacteria focusing on tRNA and non-coding RNA.</title>
        <authorList>
            <person name="Behra P.R.K."/>
            <person name="Pettersson B.M.F."/>
            <person name="Ramesh M."/>
            <person name="Das S."/>
            <person name="Dasgupta S."/>
            <person name="Kirsebom L.A."/>
        </authorList>
    </citation>
    <scope>NUCLEOTIDE SEQUENCE</scope>
    <source>
        <strain evidence="3">DSM 44242</strain>
    </source>
</reference>
<protein>
    <submittedName>
        <fullName evidence="3">PPOX class F420-dependent oxidoreductase</fullName>
        <ecNumber evidence="3">1.-.-.-</ecNumber>
    </submittedName>
</protein>
<dbReference type="InterPro" id="IPR052019">
    <property type="entry name" value="F420H2_bilvrd_red/Heme_oxyg"/>
</dbReference>
<dbReference type="EMBL" id="JBDLOU010000021">
    <property type="protein sequence ID" value="MEX3739000.1"/>
    <property type="molecule type" value="Genomic_DNA"/>
</dbReference>
<reference evidence="3" key="1">
    <citation type="submission" date="2020-07" db="EMBL/GenBank/DDBJ databases">
        <authorList>
            <person name="Pettersson B.M.F."/>
            <person name="Behra P.R.K."/>
            <person name="Ramesh M."/>
            <person name="Das S."/>
            <person name="Dasgupta S."/>
            <person name="Kirsebom L.A."/>
        </authorList>
    </citation>
    <scope>NUCLEOTIDE SEQUENCE</scope>
    <source>
        <strain evidence="3">DSM 44242</strain>
    </source>
</reference>
<name>A0AAW5T8X7_9MYCO</name>
<dbReference type="SUPFAM" id="SSF50475">
    <property type="entry name" value="FMN-binding split barrel"/>
    <property type="match status" value="1"/>
</dbReference>
<evidence type="ECO:0000259" key="2">
    <source>
        <dbReference type="Pfam" id="PF01243"/>
    </source>
</evidence>
<evidence type="ECO:0000313" key="5">
    <source>
        <dbReference type="Proteomes" id="UP001141659"/>
    </source>
</evidence>
<organism evidence="3 5">
    <name type="scientific">Mycolicibacterium porcinum</name>
    <dbReference type="NCBI Taxonomy" id="39693"/>
    <lineage>
        <taxon>Bacteria</taxon>
        <taxon>Bacillati</taxon>
        <taxon>Actinomycetota</taxon>
        <taxon>Actinomycetes</taxon>
        <taxon>Mycobacteriales</taxon>
        <taxon>Mycobacteriaceae</taxon>
        <taxon>Mycolicibacterium</taxon>
    </lineage>
</organism>
<dbReference type="Proteomes" id="UP001558474">
    <property type="component" value="Unassembled WGS sequence"/>
</dbReference>
<reference evidence="4 6" key="3">
    <citation type="submission" date="2024-04" db="EMBL/GenBank/DDBJ databases">
        <title>Genomic Markers of Mycobacteria.</title>
        <authorList>
            <person name="Soliman M.S."/>
            <person name="Elkholy A."/>
            <person name="Soliman N.S."/>
            <person name="Abbas A."/>
            <person name="Khayrat S."/>
            <person name="Shawky S."/>
        </authorList>
    </citation>
    <scope>NUCLEOTIDE SEQUENCE [LARGE SCALE GENOMIC DNA]</scope>
    <source>
        <strain evidence="4 6">Egy-CU-AM5</strain>
    </source>
</reference>
<dbReference type="InterPro" id="IPR012349">
    <property type="entry name" value="Split_barrel_FMN-bd"/>
</dbReference>
<dbReference type="GO" id="GO:0070967">
    <property type="term" value="F:coenzyme F420 binding"/>
    <property type="evidence" value="ECO:0007669"/>
    <property type="project" value="TreeGrafter"/>
</dbReference>
<dbReference type="AlphaFoldDB" id="A0AAW5T8X7"/>
<dbReference type="Pfam" id="PF01243">
    <property type="entry name" value="PNPOx_N"/>
    <property type="match status" value="1"/>
</dbReference>
<proteinExistence type="predicted"/>
<dbReference type="PANTHER" id="PTHR35176">
    <property type="entry name" value="HEME OXYGENASE HI_0854-RELATED"/>
    <property type="match status" value="1"/>
</dbReference>
<dbReference type="NCBIfam" id="TIGR04023">
    <property type="entry name" value="PPOX_MSMEG_5819"/>
    <property type="match status" value="1"/>
</dbReference>
<dbReference type="InterPro" id="IPR024031">
    <property type="entry name" value="MSMEG_5819/OxyR"/>
</dbReference>
<evidence type="ECO:0000313" key="6">
    <source>
        <dbReference type="Proteomes" id="UP001558474"/>
    </source>
</evidence>
<dbReference type="EC" id="1.-.-.-" evidence="3"/>
<dbReference type="Gene3D" id="2.30.110.10">
    <property type="entry name" value="Electron Transport, Fmn-binding Protein, Chain A"/>
    <property type="match status" value="1"/>
</dbReference>
<keyword evidence="1 3" id="KW-0560">Oxidoreductase</keyword>
<feature type="domain" description="Pyridoxamine 5'-phosphate oxidase N-terminal" evidence="2">
    <location>
        <begin position="6"/>
        <end position="124"/>
    </location>
</feature>
<dbReference type="PANTHER" id="PTHR35176:SF6">
    <property type="entry name" value="HEME OXYGENASE HI_0854-RELATED"/>
    <property type="match status" value="1"/>
</dbReference>
<dbReference type="InterPro" id="IPR011576">
    <property type="entry name" value="Pyridox_Oxase_N"/>
</dbReference>
<comment type="caution">
    <text evidence="3">The sequence shown here is derived from an EMBL/GenBank/DDBJ whole genome shotgun (WGS) entry which is preliminary data.</text>
</comment>
<gene>
    <name evidence="4" type="ORF">ABFW12_12240</name>
    <name evidence="3" type="ORF">H5P34_23535</name>
</gene>
<keyword evidence="6" id="KW-1185">Reference proteome</keyword>
<accession>A0AAW5T8X7</accession>
<dbReference type="RefSeq" id="WP_036444046.1">
    <property type="nucleotide sequence ID" value="NZ_JACKVC010000020.1"/>
</dbReference>
<evidence type="ECO:0000256" key="1">
    <source>
        <dbReference type="ARBA" id="ARBA00023002"/>
    </source>
</evidence>
<dbReference type="GO" id="GO:0005829">
    <property type="term" value="C:cytosol"/>
    <property type="evidence" value="ECO:0007669"/>
    <property type="project" value="TreeGrafter"/>
</dbReference>
<sequence length="142" mass="15753">MVFSAAERAYLEQQSLCRLATVGPDQVPNVRPLGFRLNADGTIDIGGPNHRATQRFRNALTHPRVSLVVDDMTPDVPGAIKPGMGRGVEVRGRAEAIVVDEPPVAPDWFSHDVLRIHPERVISWHIDPEIPDGEARDIRREP</sequence>
<dbReference type="EMBL" id="JACKVC010000020">
    <property type="protein sequence ID" value="MCV7391038.1"/>
    <property type="molecule type" value="Genomic_DNA"/>
</dbReference>